<evidence type="ECO:0000256" key="2">
    <source>
        <dbReference type="ARBA" id="ARBA00022468"/>
    </source>
</evidence>
<dbReference type="Pfam" id="PF00620">
    <property type="entry name" value="RhoGAP"/>
    <property type="match status" value="1"/>
</dbReference>
<evidence type="ECO:0000313" key="7">
    <source>
        <dbReference type="EMBL" id="KAG8222698.1"/>
    </source>
</evidence>
<dbReference type="InterPro" id="IPR004148">
    <property type="entry name" value="BAR_dom"/>
</dbReference>
<reference evidence="7" key="1">
    <citation type="submission" date="2013-04" db="EMBL/GenBank/DDBJ databases">
        <authorList>
            <person name="Qu J."/>
            <person name="Murali S.C."/>
            <person name="Bandaranaike D."/>
            <person name="Bellair M."/>
            <person name="Blankenburg K."/>
            <person name="Chao H."/>
            <person name="Dinh H."/>
            <person name="Doddapaneni H."/>
            <person name="Downs B."/>
            <person name="Dugan-Rocha S."/>
            <person name="Elkadiri S."/>
            <person name="Gnanaolivu R.D."/>
            <person name="Hernandez B."/>
            <person name="Javaid M."/>
            <person name="Jayaseelan J.C."/>
            <person name="Lee S."/>
            <person name="Li M."/>
            <person name="Ming W."/>
            <person name="Munidasa M."/>
            <person name="Muniz J."/>
            <person name="Nguyen L."/>
            <person name="Ongeri F."/>
            <person name="Osuji N."/>
            <person name="Pu L.-L."/>
            <person name="Puazo M."/>
            <person name="Qu C."/>
            <person name="Quiroz J."/>
            <person name="Raj R."/>
            <person name="Weissenberger G."/>
            <person name="Xin Y."/>
            <person name="Zou X."/>
            <person name="Han Y."/>
            <person name="Richards S."/>
            <person name="Worley K."/>
            <person name="Muzny D."/>
            <person name="Gibbs R."/>
        </authorList>
    </citation>
    <scope>NUCLEOTIDE SEQUENCE</scope>
    <source>
        <strain evidence="7">Sampled in the wild</strain>
    </source>
</reference>
<reference evidence="7" key="2">
    <citation type="submission" date="2017-10" db="EMBL/GenBank/DDBJ databases">
        <title>Ladona fulva Genome sequencing and assembly.</title>
        <authorList>
            <person name="Murali S."/>
            <person name="Richards S."/>
            <person name="Bandaranaike D."/>
            <person name="Bellair M."/>
            <person name="Blankenburg K."/>
            <person name="Chao H."/>
            <person name="Dinh H."/>
            <person name="Doddapaneni H."/>
            <person name="Dugan-Rocha S."/>
            <person name="Elkadiri S."/>
            <person name="Gnanaolivu R."/>
            <person name="Hernandez B."/>
            <person name="Skinner E."/>
            <person name="Javaid M."/>
            <person name="Lee S."/>
            <person name="Li M."/>
            <person name="Ming W."/>
            <person name="Munidasa M."/>
            <person name="Muniz J."/>
            <person name="Nguyen L."/>
            <person name="Hughes D."/>
            <person name="Osuji N."/>
            <person name="Pu L.-L."/>
            <person name="Puazo M."/>
            <person name="Qu C."/>
            <person name="Quiroz J."/>
            <person name="Raj R."/>
            <person name="Weissenberger G."/>
            <person name="Xin Y."/>
            <person name="Zou X."/>
            <person name="Han Y."/>
            <person name="Worley K."/>
            <person name="Muzny D."/>
            <person name="Gibbs R."/>
        </authorList>
    </citation>
    <scope>NUCLEOTIDE SEQUENCE</scope>
    <source>
        <strain evidence="7">Sampled in the wild</strain>
    </source>
</reference>
<dbReference type="Gene3D" id="1.10.555.10">
    <property type="entry name" value="Rho GTPase activation protein"/>
    <property type="match status" value="1"/>
</dbReference>
<feature type="compositionally biased region" description="Basic residues" evidence="4">
    <location>
        <begin position="630"/>
        <end position="639"/>
    </location>
</feature>
<feature type="compositionally biased region" description="Low complexity" evidence="4">
    <location>
        <begin position="503"/>
        <end position="517"/>
    </location>
</feature>
<gene>
    <name evidence="7" type="ORF">J437_LFUL002755</name>
</gene>
<protein>
    <submittedName>
        <fullName evidence="7">Uncharacterized protein</fullName>
    </submittedName>
</protein>
<feature type="region of interest" description="Disordered" evidence="4">
    <location>
        <begin position="485"/>
        <end position="586"/>
    </location>
</feature>
<evidence type="ECO:0000256" key="1">
    <source>
        <dbReference type="ARBA" id="ARBA00022443"/>
    </source>
</evidence>
<feature type="domain" description="Rho-GAP" evidence="6">
    <location>
        <begin position="272"/>
        <end position="474"/>
    </location>
</feature>
<dbReference type="InterPro" id="IPR000198">
    <property type="entry name" value="RhoGAP_dom"/>
</dbReference>
<sequence>MALPKPNLSKAQRTLSVRLQNFSFECIGSTQTDDEAVISGSLREFGMLIAAIEDERDRMLGRAHDQIVVPLETFRKERIGGVKEGKKKFEKQTAKFCQSQERYLNLSTKKQNNVLREADADLGMERRCFFQASLEYVFLIQEVQERKKFEFVETLLGFMYGWLTFYHQGHEVANDFKPFMRDLQLRIQKTRENFNATRDKTESLMRKMLEKPLGPGQEDVTCMQRGYLFLMEKKAFGTTWTKQYCEYNKKDKVFTMRPYNQISGKFTQMDRMTLTSCTRRMSDSIEKRFCFDITSEDRIIKNDKAHQDISLEEQGIYRVVGVASKVNRLLSLVLDRRKLEKANLEDMLEWETKTITSALKAYLRGLPEPLATFQLHDAFVSAAKLDSREERVNQVHTLLHQLPKQNFALLETLIKHLKNVVTRSDKNLMTVSNIGVCFGPTLLRPQNETVAAIMEIKFCNIVVEILVENYPKIFISPPPEPGSPVIQVPAPVAHLPSSPHPSSPSSSSSSSASPSLPEGSDRKMSQSSIHQYLPEARWRQQQQMQSRRNVMDAPPPPPNPTSQLPPYKGLPPSRLPPARPQRSDLDRQPIPYAVGRMQDSITSYPSSTVLPTDQTWGHAVPVISQIPQAARRRPNRRPPRANANVSGSPSQDRGGLQGIRQLRDHMLDHNAGESAESSDESESSPSSIRGDGDLQIKIGRVIPGFPISSLRRDNRDNVRVRTLYACVGENDGELSFEPNQIITNVRPSQEPGWLEGMLNGKTGLIPGNYVEMLP</sequence>
<dbReference type="InterPro" id="IPR047234">
    <property type="entry name" value="GRAF_fam"/>
</dbReference>
<dbReference type="InterPro" id="IPR001452">
    <property type="entry name" value="SH3_domain"/>
</dbReference>
<feature type="domain" description="SH3" evidence="5">
    <location>
        <begin position="715"/>
        <end position="774"/>
    </location>
</feature>
<dbReference type="InterPro" id="IPR036028">
    <property type="entry name" value="SH3-like_dom_sf"/>
</dbReference>
<dbReference type="InterPro" id="IPR011993">
    <property type="entry name" value="PH-like_dom_sf"/>
</dbReference>
<dbReference type="InterPro" id="IPR047225">
    <property type="entry name" value="PH_GRAF"/>
</dbReference>
<dbReference type="CDD" id="cd11882">
    <property type="entry name" value="SH3_GRAF-like"/>
    <property type="match status" value="1"/>
</dbReference>
<dbReference type="PROSITE" id="PS50002">
    <property type="entry name" value="SH3"/>
    <property type="match status" value="1"/>
</dbReference>
<dbReference type="SMART" id="SM00324">
    <property type="entry name" value="RhoGAP"/>
    <property type="match status" value="1"/>
</dbReference>
<dbReference type="SUPFAM" id="SSF50044">
    <property type="entry name" value="SH3-domain"/>
    <property type="match status" value="1"/>
</dbReference>
<feature type="region of interest" description="Disordered" evidence="4">
    <location>
        <begin position="671"/>
        <end position="693"/>
    </location>
</feature>
<dbReference type="SUPFAM" id="SSF103657">
    <property type="entry name" value="BAR/IMD domain-like"/>
    <property type="match status" value="1"/>
</dbReference>
<keyword evidence="8" id="KW-1185">Reference proteome</keyword>
<evidence type="ECO:0000256" key="3">
    <source>
        <dbReference type="PROSITE-ProRule" id="PRU00192"/>
    </source>
</evidence>
<proteinExistence type="predicted"/>
<evidence type="ECO:0000259" key="5">
    <source>
        <dbReference type="PROSITE" id="PS50002"/>
    </source>
</evidence>
<dbReference type="OrthoDB" id="3183924at2759"/>
<evidence type="ECO:0000313" key="8">
    <source>
        <dbReference type="Proteomes" id="UP000792457"/>
    </source>
</evidence>
<dbReference type="FunFam" id="1.20.1270.60:FF:000001">
    <property type="entry name" value="Rho GTPase-activating protein 26"/>
    <property type="match status" value="1"/>
</dbReference>
<feature type="compositionally biased region" description="Low complexity" evidence="4">
    <location>
        <begin position="539"/>
        <end position="548"/>
    </location>
</feature>
<dbReference type="Gene3D" id="1.20.1270.60">
    <property type="entry name" value="Arfaptin homology (AH) domain/BAR domain"/>
    <property type="match status" value="1"/>
</dbReference>
<dbReference type="PANTHER" id="PTHR12552:SF1">
    <property type="entry name" value="RHO GTPASE-ACTIVATING PROTEIN GRAF"/>
    <property type="match status" value="1"/>
</dbReference>
<keyword evidence="1 3" id="KW-0728">SH3 domain</keyword>
<dbReference type="InterPro" id="IPR027267">
    <property type="entry name" value="AH/BAR_dom_sf"/>
</dbReference>
<feature type="compositionally biased region" description="Low complexity" evidence="4">
    <location>
        <begin position="488"/>
        <end position="497"/>
    </location>
</feature>
<evidence type="ECO:0000259" key="6">
    <source>
        <dbReference type="PROSITE" id="PS50238"/>
    </source>
</evidence>
<dbReference type="Gene3D" id="2.30.30.40">
    <property type="entry name" value="SH3 Domains"/>
    <property type="match status" value="1"/>
</dbReference>
<dbReference type="EMBL" id="KZ308141">
    <property type="protein sequence ID" value="KAG8222698.1"/>
    <property type="molecule type" value="Genomic_DNA"/>
</dbReference>
<dbReference type="PANTHER" id="PTHR12552">
    <property type="entry name" value="OLIGOPHRENIN 1"/>
    <property type="match status" value="1"/>
</dbReference>
<organism evidence="7 8">
    <name type="scientific">Ladona fulva</name>
    <name type="common">Scarce chaser dragonfly</name>
    <name type="synonym">Libellula fulva</name>
    <dbReference type="NCBI Taxonomy" id="123851"/>
    <lineage>
        <taxon>Eukaryota</taxon>
        <taxon>Metazoa</taxon>
        <taxon>Ecdysozoa</taxon>
        <taxon>Arthropoda</taxon>
        <taxon>Hexapoda</taxon>
        <taxon>Insecta</taxon>
        <taxon>Pterygota</taxon>
        <taxon>Palaeoptera</taxon>
        <taxon>Odonata</taxon>
        <taxon>Epiprocta</taxon>
        <taxon>Anisoptera</taxon>
        <taxon>Libelluloidea</taxon>
        <taxon>Libellulidae</taxon>
        <taxon>Ladona</taxon>
    </lineage>
</organism>
<feature type="region of interest" description="Disordered" evidence="4">
    <location>
        <begin position="627"/>
        <end position="656"/>
    </location>
</feature>
<dbReference type="Pfam" id="PF16746">
    <property type="entry name" value="BAR_3"/>
    <property type="match status" value="1"/>
</dbReference>
<dbReference type="SUPFAM" id="SSF50729">
    <property type="entry name" value="PH domain-like"/>
    <property type="match status" value="1"/>
</dbReference>
<accession>A0A8K0JUI1</accession>
<dbReference type="GO" id="GO:0005737">
    <property type="term" value="C:cytoplasm"/>
    <property type="evidence" value="ECO:0007669"/>
    <property type="project" value="InterPro"/>
</dbReference>
<evidence type="ECO:0000256" key="4">
    <source>
        <dbReference type="SAM" id="MobiDB-lite"/>
    </source>
</evidence>
<dbReference type="CDD" id="cd07602">
    <property type="entry name" value="BAR_RhoGAP_OPHN1-like"/>
    <property type="match status" value="1"/>
</dbReference>
<dbReference type="GO" id="GO:0007165">
    <property type="term" value="P:signal transduction"/>
    <property type="evidence" value="ECO:0007669"/>
    <property type="project" value="InterPro"/>
</dbReference>
<keyword evidence="2" id="KW-0343">GTPase activation</keyword>
<dbReference type="SUPFAM" id="SSF48350">
    <property type="entry name" value="GTPase activation domain, GAP"/>
    <property type="match status" value="1"/>
</dbReference>
<dbReference type="FunFam" id="2.30.30.40:FF:000055">
    <property type="entry name" value="rho GTPase-activating protein 26 isoform X1"/>
    <property type="match status" value="1"/>
</dbReference>
<dbReference type="Proteomes" id="UP000792457">
    <property type="component" value="Unassembled WGS sequence"/>
</dbReference>
<dbReference type="SMART" id="SM00326">
    <property type="entry name" value="SH3"/>
    <property type="match status" value="1"/>
</dbReference>
<name>A0A8K0JUI1_LADFU</name>
<dbReference type="Gene3D" id="2.30.29.30">
    <property type="entry name" value="Pleckstrin-homology domain (PH domain)/Phosphotyrosine-binding domain (PTB)"/>
    <property type="match status" value="1"/>
</dbReference>
<dbReference type="InterPro" id="IPR008936">
    <property type="entry name" value="Rho_GTPase_activation_prot"/>
</dbReference>
<dbReference type="AlphaFoldDB" id="A0A8K0JUI1"/>
<dbReference type="CDD" id="cd01249">
    <property type="entry name" value="BAR-PH_GRAF_family"/>
    <property type="match status" value="1"/>
</dbReference>
<dbReference type="PROSITE" id="PS50238">
    <property type="entry name" value="RHOGAP"/>
    <property type="match status" value="1"/>
</dbReference>
<comment type="caution">
    <text evidence="7">The sequence shown here is derived from an EMBL/GenBank/DDBJ whole genome shotgun (WGS) entry which is preliminary data.</text>
</comment>
<dbReference type="Pfam" id="PF14604">
    <property type="entry name" value="SH3_9"/>
    <property type="match status" value="1"/>
</dbReference>
<dbReference type="GO" id="GO:0005096">
    <property type="term" value="F:GTPase activator activity"/>
    <property type="evidence" value="ECO:0007669"/>
    <property type="project" value="UniProtKB-KW"/>
</dbReference>